<dbReference type="Proteomes" id="UP000050266">
    <property type="component" value="Unassembled WGS sequence"/>
</dbReference>
<dbReference type="AlphaFoldDB" id="A0A0N8TD13"/>
<dbReference type="PATRIC" id="fig|251720.4.peg.4102"/>
<dbReference type="PANTHER" id="PTHR36154">
    <property type="entry name" value="DNA-BINDING TRANSCRIPTIONAL ACTIVATOR ALPA"/>
    <property type="match status" value="1"/>
</dbReference>
<dbReference type="RefSeq" id="WP_080544384.1">
    <property type="nucleotide sequence ID" value="NZ_LIHQ01000291.1"/>
</dbReference>
<evidence type="ECO:0000313" key="2">
    <source>
        <dbReference type="Proteomes" id="UP000050266"/>
    </source>
</evidence>
<sequence>MRVLRIQDTCSKIAISRTSLWRLCKQDDFPQPISIGGGRVIGFLEHEIDHWLEARAAARKTTQGRS</sequence>
<proteinExistence type="predicted"/>
<reference evidence="1 2" key="1">
    <citation type="submission" date="2015-09" db="EMBL/GenBank/DDBJ databases">
        <title>Genome announcement of multiple Pseudomonas syringae strains.</title>
        <authorList>
            <person name="Thakur S."/>
            <person name="Wang P.W."/>
            <person name="Gong Y."/>
            <person name="Weir B.S."/>
            <person name="Guttman D.S."/>
        </authorList>
    </citation>
    <scope>NUCLEOTIDE SEQUENCE [LARGE SCALE GENOMIC DNA]</scope>
    <source>
        <strain evidence="1 2">ICMP3962</strain>
    </source>
</reference>
<evidence type="ECO:0000313" key="1">
    <source>
        <dbReference type="EMBL" id="KPZ12313.1"/>
    </source>
</evidence>
<dbReference type="OrthoDB" id="8455288at2"/>
<dbReference type="Pfam" id="PF05930">
    <property type="entry name" value="Phage_AlpA"/>
    <property type="match status" value="1"/>
</dbReference>
<dbReference type="InterPro" id="IPR010260">
    <property type="entry name" value="AlpA"/>
</dbReference>
<organism evidence="1 2">
    <name type="scientific">Pseudomonas amygdali pv. ulmi</name>
    <dbReference type="NCBI Taxonomy" id="251720"/>
    <lineage>
        <taxon>Bacteria</taxon>
        <taxon>Pseudomonadati</taxon>
        <taxon>Pseudomonadota</taxon>
        <taxon>Gammaproteobacteria</taxon>
        <taxon>Pseudomonadales</taxon>
        <taxon>Pseudomonadaceae</taxon>
        <taxon>Pseudomonas</taxon>
        <taxon>Pseudomonas amygdali</taxon>
    </lineage>
</organism>
<dbReference type="EMBL" id="LJRQ01000201">
    <property type="protein sequence ID" value="KPZ12313.1"/>
    <property type="molecule type" value="Genomic_DNA"/>
</dbReference>
<gene>
    <name evidence="1" type="ORF">ALO41_02968</name>
</gene>
<dbReference type="InterPro" id="IPR052931">
    <property type="entry name" value="Prophage_regulatory_activator"/>
</dbReference>
<protein>
    <submittedName>
        <fullName evidence="1">Phage transcriptional regulator, AlpA</fullName>
    </submittedName>
</protein>
<accession>A0A0N8TD13</accession>
<name>A0A0N8TD13_PSEA0</name>
<comment type="caution">
    <text evidence="1">The sequence shown here is derived from an EMBL/GenBank/DDBJ whole genome shotgun (WGS) entry which is preliminary data.</text>
</comment>
<dbReference type="PANTHER" id="PTHR36154:SF1">
    <property type="entry name" value="DNA-BINDING TRANSCRIPTIONAL ACTIVATOR ALPA"/>
    <property type="match status" value="1"/>
</dbReference>